<evidence type="ECO:0000256" key="1">
    <source>
        <dbReference type="PIRSR" id="PIRSR005902-1"/>
    </source>
</evidence>
<dbReference type="Gene3D" id="3.20.20.140">
    <property type="entry name" value="Metal-dependent hydrolases"/>
    <property type="match status" value="1"/>
</dbReference>
<evidence type="ECO:0000313" key="3">
    <source>
        <dbReference type="Proteomes" id="UP001140973"/>
    </source>
</evidence>
<dbReference type="PIRSF" id="PIRSF005902">
    <property type="entry name" value="DNase_TatD"/>
    <property type="match status" value="1"/>
</dbReference>
<feature type="binding site" evidence="1">
    <location>
        <position position="158"/>
    </location>
    <ligand>
        <name>a divalent metal cation</name>
        <dbReference type="ChEBI" id="CHEBI:60240"/>
        <label>2</label>
    </ligand>
</feature>
<comment type="caution">
    <text evidence="2">The sequence shown here is derived from an EMBL/GenBank/DDBJ whole genome shotgun (WGS) entry which is preliminary data.</text>
</comment>
<feature type="binding site" evidence="1">
    <location>
        <position position="206"/>
    </location>
    <ligand>
        <name>a divalent metal cation</name>
        <dbReference type="ChEBI" id="CHEBI:60240"/>
        <label>1</label>
    </ligand>
</feature>
<gene>
    <name evidence="2" type="ORF">L9W73_10475</name>
</gene>
<dbReference type="CDD" id="cd01310">
    <property type="entry name" value="TatD_DNAse"/>
    <property type="match status" value="1"/>
</dbReference>
<keyword evidence="2" id="KW-0378">Hydrolase</keyword>
<evidence type="ECO:0000313" key="2">
    <source>
        <dbReference type="EMBL" id="MDE1357728.1"/>
    </source>
</evidence>
<name>A0A9X4FH15_9VIBR</name>
<dbReference type="SUPFAM" id="SSF51556">
    <property type="entry name" value="Metallo-dependent hydrolases"/>
    <property type="match status" value="1"/>
</dbReference>
<dbReference type="NCBIfam" id="NF041926">
    <property type="entry name" value="QatD"/>
    <property type="match status" value="1"/>
</dbReference>
<keyword evidence="1" id="KW-0479">Metal-binding</keyword>
<dbReference type="InterPro" id="IPR001130">
    <property type="entry name" value="TatD-like"/>
</dbReference>
<dbReference type="GO" id="GO:0016788">
    <property type="term" value="F:hydrolase activity, acting on ester bonds"/>
    <property type="evidence" value="ECO:0007669"/>
    <property type="project" value="InterPro"/>
</dbReference>
<dbReference type="InterPro" id="IPR032466">
    <property type="entry name" value="Metal_Hydrolase"/>
</dbReference>
<feature type="binding site" evidence="1">
    <location>
        <position position="132"/>
    </location>
    <ligand>
        <name>a divalent metal cation</name>
        <dbReference type="ChEBI" id="CHEBI:60240"/>
        <label>2</label>
    </ligand>
</feature>
<protein>
    <submittedName>
        <fullName evidence="2">TatD family hydrolase</fullName>
    </submittedName>
</protein>
<dbReference type="Pfam" id="PF01026">
    <property type="entry name" value="TatD_DNase"/>
    <property type="match status" value="1"/>
</dbReference>
<feature type="binding site" evidence="1">
    <location>
        <position position="17"/>
    </location>
    <ligand>
        <name>a divalent metal cation</name>
        <dbReference type="ChEBI" id="CHEBI:60240"/>
        <label>1</label>
    </ligand>
</feature>
<dbReference type="PANTHER" id="PTHR46124">
    <property type="entry name" value="D-AMINOACYL-TRNA DEACYLASE"/>
    <property type="match status" value="1"/>
</dbReference>
<dbReference type="Proteomes" id="UP001140973">
    <property type="component" value="Unassembled WGS sequence"/>
</dbReference>
<feature type="binding site" evidence="1">
    <location>
        <position position="94"/>
    </location>
    <ligand>
        <name>a divalent metal cation</name>
        <dbReference type="ChEBI" id="CHEBI:60240"/>
        <label>1</label>
    </ligand>
</feature>
<organism evidence="2 3">
    <name type="scientific">Vibrio aestuarianus</name>
    <dbReference type="NCBI Taxonomy" id="28171"/>
    <lineage>
        <taxon>Bacteria</taxon>
        <taxon>Pseudomonadati</taxon>
        <taxon>Pseudomonadota</taxon>
        <taxon>Gammaproteobacteria</taxon>
        <taxon>Vibrionales</taxon>
        <taxon>Vibrionaceae</taxon>
        <taxon>Vibrio</taxon>
    </lineage>
</organism>
<feature type="binding site" evidence="1">
    <location>
        <position position="15"/>
    </location>
    <ligand>
        <name>a divalent metal cation</name>
        <dbReference type="ChEBI" id="CHEBI:60240"/>
        <label>1</label>
    </ligand>
</feature>
<dbReference type="GO" id="GO:0046872">
    <property type="term" value="F:metal ion binding"/>
    <property type="evidence" value="ECO:0007669"/>
    <property type="project" value="UniProtKB-KW"/>
</dbReference>
<dbReference type="PANTHER" id="PTHR46124:SF2">
    <property type="entry name" value="D-AMINOACYL-TRNA DEACYLASE"/>
    <property type="match status" value="1"/>
</dbReference>
<dbReference type="EMBL" id="JAKNAP010000032">
    <property type="protein sequence ID" value="MDE1357728.1"/>
    <property type="molecule type" value="Genomic_DNA"/>
</dbReference>
<accession>A0A9X4FH15</accession>
<dbReference type="InterPro" id="IPR049677">
    <property type="entry name" value="QatD"/>
</dbReference>
<dbReference type="AlphaFoldDB" id="A0A9X4FH15"/>
<sequence>MVESNQVKSGLVDFHCHLDLYPDHEQAVKDAESACIFTLAVTTTPRAWPRNNELTQNTKYVRAALGLHPQLVAELESEITIWDDYLSETRYIGEVGLDAGPRFYKSIDAQKRVFRHILMRCAEAGDKILSIHSVRTSKLVLDYIEELLPSGKGKVVLHWFTGSKKEIQRAVNLGCYFSINSTMLANERHLPMIMEIPIDRILTETDGPFTASLGRPSVPSDVSDAIDILARFHRKSSYEFSSIVRANLKKLLTQS</sequence>
<proteinExistence type="predicted"/>
<dbReference type="RefSeq" id="WP_274674048.1">
    <property type="nucleotide sequence ID" value="NZ_JAKNAP010000032.1"/>
</dbReference>
<reference evidence="2" key="1">
    <citation type="submission" date="2022-02" db="EMBL/GenBank/DDBJ databases">
        <title>Emergence and expansion in Europe of a Vibrio aestuarianus clonal complex pathogenic for oysters.</title>
        <authorList>
            <person name="Mesnil A."/>
            <person name="Travers M.-A."/>
        </authorList>
    </citation>
    <scope>NUCLEOTIDE SEQUENCE</scope>
    <source>
        <strain evidence="2">151-ITT-15-cp-1</strain>
    </source>
</reference>